<gene>
    <name evidence="4" type="ORF">K6V98_04490</name>
</gene>
<feature type="domain" description="Calcineurin-like phosphoesterase" evidence="3">
    <location>
        <begin position="18"/>
        <end position="150"/>
    </location>
</feature>
<dbReference type="RefSeq" id="WP_222199336.1">
    <property type="nucleotide sequence ID" value="NZ_JAIMFO010000006.1"/>
</dbReference>
<name>A0ABS7MK02_9ACTN</name>
<comment type="caution">
    <text evidence="4">The sequence shown here is derived from an EMBL/GenBank/DDBJ whole genome shotgun (WGS) entry which is preliminary data.</text>
</comment>
<protein>
    <recommendedName>
        <fullName evidence="2">Phosphoesterase</fullName>
        <ecNumber evidence="2">3.1.4.-</ecNumber>
    </recommendedName>
</protein>
<keyword evidence="2" id="KW-0479">Metal-binding</keyword>
<dbReference type="SUPFAM" id="SSF56300">
    <property type="entry name" value="Metallo-dependent phosphatases"/>
    <property type="match status" value="1"/>
</dbReference>
<dbReference type="InterPro" id="IPR024654">
    <property type="entry name" value="Calcineurin-like_PHP_lpxH"/>
</dbReference>
<accession>A0ABS7MK02</accession>
<comment type="similarity">
    <text evidence="1 2">Belongs to the metallophosphoesterase superfamily. YfcE family.</text>
</comment>
<dbReference type="InterPro" id="IPR029052">
    <property type="entry name" value="Metallo-depent_PP-like"/>
</dbReference>
<evidence type="ECO:0000313" key="4">
    <source>
        <dbReference type="EMBL" id="MBY4797612.1"/>
    </source>
</evidence>
<sequence length="163" mass="17738">MADTDFSLGSGNVRPKRIDIISDTHGYLSRSLLETIDGADLLIHAGDITSEADWDLLNTLAPIKGVLGNNDYCYHYHPELKALNRFTYEGLSFAVAHYREDLPVGSVDVAICGHTHRARVVELGRCTVINPGSASYPRGTRGATIARMIVAEGTILSVEIIDL</sequence>
<dbReference type="EMBL" id="JAIMFO010000006">
    <property type="protein sequence ID" value="MBY4797612.1"/>
    <property type="molecule type" value="Genomic_DNA"/>
</dbReference>
<dbReference type="Gene3D" id="3.60.21.10">
    <property type="match status" value="1"/>
</dbReference>
<dbReference type="InterPro" id="IPR000979">
    <property type="entry name" value="Phosphodiesterase_MJ0936/Vps29"/>
</dbReference>
<evidence type="ECO:0000259" key="3">
    <source>
        <dbReference type="Pfam" id="PF12850"/>
    </source>
</evidence>
<proteinExistence type="inferred from homology"/>
<evidence type="ECO:0000313" key="5">
    <source>
        <dbReference type="Proteomes" id="UP000700908"/>
    </source>
</evidence>
<dbReference type="Proteomes" id="UP000700908">
    <property type="component" value="Unassembled WGS sequence"/>
</dbReference>
<evidence type="ECO:0000256" key="2">
    <source>
        <dbReference type="RuleBase" id="RU362039"/>
    </source>
</evidence>
<dbReference type="EC" id="3.1.4.-" evidence="2"/>
<organism evidence="4 5">
    <name type="scientific">Collinsella ureilytica</name>
    <dbReference type="NCBI Taxonomy" id="2869515"/>
    <lineage>
        <taxon>Bacteria</taxon>
        <taxon>Bacillati</taxon>
        <taxon>Actinomycetota</taxon>
        <taxon>Coriobacteriia</taxon>
        <taxon>Coriobacteriales</taxon>
        <taxon>Coriobacteriaceae</taxon>
        <taxon>Collinsella</taxon>
    </lineage>
</organism>
<reference evidence="4 5" key="1">
    <citation type="submission" date="2021-08" db="EMBL/GenBank/DDBJ databases">
        <title>Collinsella faecalis sp. nov. isolated from swine faeces.</title>
        <authorList>
            <person name="Oh B.S."/>
            <person name="Lee J.H."/>
        </authorList>
    </citation>
    <scope>NUCLEOTIDE SEQUENCE [LARGE SCALE GENOMIC DNA]</scope>
    <source>
        <strain evidence="4 5">AGMB00827</strain>
    </source>
</reference>
<dbReference type="Pfam" id="PF12850">
    <property type="entry name" value="Metallophos_2"/>
    <property type="match status" value="1"/>
</dbReference>
<dbReference type="NCBIfam" id="TIGR00040">
    <property type="entry name" value="yfcE"/>
    <property type="match status" value="1"/>
</dbReference>
<comment type="cofactor">
    <cofactor evidence="2">
        <name>a divalent metal cation</name>
        <dbReference type="ChEBI" id="CHEBI:60240"/>
    </cofactor>
</comment>
<evidence type="ECO:0000256" key="1">
    <source>
        <dbReference type="ARBA" id="ARBA00008950"/>
    </source>
</evidence>
<keyword evidence="5" id="KW-1185">Reference proteome</keyword>
<dbReference type="PANTHER" id="PTHR11124">
    <property type="entry name" value="VACUOLAR SORTING PROTEIN VPS29"/>
    <property type="match status" value="1"/>
</dbReference>